<dbReference type="Pfam" id="PF13692">
    <property type="entry name" value="Glyco_trans_1_4"/>
    <property type="match status" value="1"/>
</dbReference>
<evidence type="ECO:0000313" key="3">
    <source>
        <dbReference type="Proteomes" id="UP000561459"/>
    </source>
</evidence>
<keyword evidence="3" id="KW-1185">Reference proteome</keyword>
<sequence length="392" mass="41863">MSSASAMMMTDPASRQRRPRVLQVITKLDLGGAESVAIDLIGALHREVDFGVFGVFALSEQTQVGRDMAARLRDSRVPFWDGASGNFKKGGALVAAWRLARAVKAFRADVVHLHTEVPELTYALATLLSPGLRRVGVLRTVHNCELWIAWGRIGGWVTQRLSHGHAIAVSQAAADADCAIPTRTTRTRPTVIYNGVVAPSTSTVTTRAPSPVRLLFAARLVPAKGSDLLPAILASAHAGTTRRDVEVTIAGTGPQDAELRHDLQGIASGWTVRMVPPIEQLGQRLGEWDVVLMPSRFEGLGLLAIEAFMAGVPLATTTAPGLAEVLPPDYPYNAPVDDAHALGGIVARLIDDPAAAREVVAPLRQVMMTRFSPEEMVQGYRQAYAELAGGGA</sequence>
<feature type="domain" description="Glycosyltransferase subfamily 4-like N-terminal" evidence="1">
    <location>
        <begin position="31"/>
        <end position="196"/>
    </location>
</feature>
<dbReference type="CDD" id="cd03801">
    <property type="entry name" value="GT4_PimA-like"/>
    <property type="match status" value="1"/>
</dbReference>
<evidence type="ECO:0000313" key="2">
    <source>
        <dbReference type="EMBL" id="MBB3940544.1"/>
    </source>
</evidence>
<dbReference type="Pfam" id="PF13439">
    <property type="entry name" value="Glyco_transf_4"/>
    <property type="match status" value="1"/>
</dbReference>
<comment type="caution">
    <text evidence="2">The sequence shown here is derived from an EMBL/GenBank/DDBJ whole genome shotgun (WGS) entry which is preliminary data.</text>
</comment>
<name>A0A7W6FYK1_9SPHN</name>
<dbReference type="RefSeq" id="WP_183617156.1">
    <property type="nucleotide sequence ID" value="NZ_JACIDY010000005.1"/>
</dbReference>
<dbReference type="EMBL" id="JACIDY010000005">
    <property type="protein sequence ID" value="MBB3940544.1"/>
    <property type="molecule type" value="Genomic_DNA"/>
</dbReference>
<dbReference type="SUPFAM" id="SSF53756">
    <property type="entry name" value="UDP-Glycosyltransferase/glycogen phosphorylase"/>
    <property type="match status" value="1"/>
</dbReference>
<organism evidence="2 3">
    <name type="scientific">Novosphingobium fluoreni</name>
    <dbReference type="NCBI Taxonomy" id="1391222"/>
    <lineage>
        <taxon>Bacteria</taxon>
        <taxon>Pseudomonadati</taxon>
        <taxon>Pseudomonadota</taxon>
        <taxon>Alphaproteobacteria</taxon>
        <taxon>Sphingomonadales</taxon>
        <taxon>Sphingomonadaceae</taxon>
        <taxon>Novosphingobium</taxon>
    </lineage>
</organism>
<dbReference type="InterPro" id="IPR028098">
    <property type="entry name" value="Glyco_trans_4-like_N"/>
</dbReference>
<dbReference type="AlphaFoldDB" id="A0A7W6FYK1"/>
<dbReference type="Proteomes" id="UP000561459">
    <property type="component" value="Unassembled WGS sequence"/>
</dbReference>
<dbReference type="PANTHER" id="PTHR12526">
    <property type="entry name" value="GLYCOSYLTRANSFERASE"/>
    <property type="match status" value="1"/>
</dbReference>
<dbReference type="PANTHER" id="PTHR12526:SF630">
    <property type="entry name" value="GLYCOSYLTRANSFERASE"/>
    <property type="match status" value="1"/>
</dbReference>
<accession>A0A7W6FYK1</accession>
<proteinExistence type="predicted"/>
<evidence type="ECO:0000259" key="1">
    <source>
        <dbReference type="Pfam" id="PF13439"/>
    </source>
</evidence>
<reference evidence="2 3" key="1">
    <citation type="submission" date="2020-08" db="EMBL/GenBank/DDBJ databases">
        <title>Genomic Encyclopedia of Type Strains, Phase IV (KMG-IV): sequencing the most valuable type-strain genomes for metagenomic binning, comparative biology and taxonomic classification.</title>
        <authorList>
            <person name="Goeker M."/>
        </authorList>
    </citation>
    <scope>NUCLEOTIDE SEQUENCE [LARGE SCALE GENOMIC DNA]</scope>
    <source>
        <strain evidence="2 3">DSM 27568</strain>
    </source>
</reference>
<protein>
    <submittedName>
        <fullName evidence="2">Glycosyltransferase involved in cell wall biosynthesis</fullName>
    </submittedName>
</protein>
<dbReference type="Gene3D" id="3.40.50.2000">
    <property type="entry name" value="Glycogen Phosphorylase B"/>
    <property type="match status" value="2"/>
</dbReference>
<dbReference type="GO" id="GO:0016757">
    <property type="term" value="F:glycosyltransferase activity"/>
    <property type="evidence" value="ECO:0007669"/>
    <property type="project" value="UniProtKB-ARBA"/>
</dbReference>
<keyword evidence="2" id="KW-0808">Transferase</keyword>
<gene>
    <name evidence="2" type="ORF">GGR39_002201</name>
</gene>